<accession>W9Q3P3</accession>
<dbReference type="HOGENOM" id="CLU_2996546_0_0_1"/>
<name>W9Q3P3_FUSOX</name>
<sequence>MNAGRRLPVPDGWNLLPRLPHNFGYLSGVTGDRSAKLQQVAGSDEKRTVWSVAQWQE</sequence>
<organism evidence="1">
    <name type="scientific">Fusarium oxysporum f. sp. pisi HDV247</name>
    <dbReference type="NCBI Taxonomy" id="1080344"/>
    <lineage>
        <taxon>Eukaryota</taxon>
        <taxon>Fungi</taxon>
        <taxon>Dikarya</taxon>
        <taxon>Ascomycota</taxon>
        <taxon>Pezizomycotina</taxon>
        <taxon>Sordariomycetes</taxon>
        <taxon>Hypocreomycetidae</taxon>
        <taxon>Hypocreales</taxon>
        <taxon>Nectriaceae</taxon>
        <taxon>Fusarium</taxon>
        <taxon>Fusarium oxysporum species complex</taxon>
    </lineage>
</organism>
<reference evidence="1" key="1">
    <citation type="submission" date="2011-10" db="EMBL/GenBank/DDBJ databases">
        <title>The Genome Sequence of Fusarium oxysporum HDV247.</title>
        <authorList>
            <consortium name="The Broad Institute Genome Sequencing Platform"/>
            <person name="Ma L.-J."/>
            <person name="Gale L.R."/>
            <person name="Schwartz D.C."/>
            <person name="Zhou S."/>
            <person name="Corby-Kistler H."/>
            <person name="Young S.K."/>
            <person name="Zeng Q."/>
            <person name="Gargeya S."/>
            <person name="Fitzgerald M."/>
            <person name="Haas B."/>
            <person name="Abouelleil A."/>
            <person name="Alvarado L."/>
            <person name="Arachchi H.M."/>
            <person name="Berlin A."/>
            <person name="Brown A."/>
            <person name="Chapman S.B."/>
            <person name="Chen Z."/>
            <person name="Dunbar C."/>
            <person name="Freedman E."/>
            <person name="Gearin G."/>
            <person name="Goldberg J."/>
            <person name="Griggs A."/>
            <person name="Gujja S."/>
            <person name="Heiman D."/>
            <person name="Howarth C."/>
            <person name="Larson L."/>
            <person name="Lui A."/>
            <person name="MacDonald P.J.P."/>
            <person name="Montmayeur A."/>
            <person name="Murphy C."/>
            <person name="Neiman D."/>
            <person name="Pearson M."/>
            <person name="Priest M."/>
            <person name="Roberts A."/>
            <person name="Saif S."/>
            <person name="Shea T."/>
            <person name="Shenoy N."/>
            <person name="Sisk P."/>
            <person name="Stolte C."/>
            <person name="Sykes S."/>
            <person name="Wortman J."/>
            <person name="Nusbaum C."/>
            <person name="Birren B."/>
        </authorList>
    </citation>
    <scope>NUCLEOTIDE SEQUENCE [LARGE SCALE GENOMIC DNA]</scope>
    <source>
        <strain evidence="1">HDV247</strain>
    </source>
</reference>
<evidence type="ECO:0000313" key="1">
    <source>
        <dbReference type="EMBL" id="EXA52093.1"/>
    </source>
</evidence>
<gene>
    <name evidence="1" type="ORF">FOVG_00524</name>
</gene>
<dbReference type="Proteomes" id="UP000030751">
    <property type="component" value="Unassembled WGS sequence"/>
</dbReference>
<reference evidence="1" key="2">
    <citation type="submission" date="2012-05" db="EMBL/GenBank/DDBJ databases">
        <title>Annotation of the Genome Sequence of Fusarium oxysporum HDV247.</title>
        <authorList>
            <consortium name="The Broad Institute Genomics Platform"/>
            <person name="Ma L.-J."/>
            <person name="Corby-Kistler H."/>
            <person name="Broz K."/>
            <person name="Gale L.R."/>
            <person name="Jonkers W."/>
            <person name="O'Donnell K."/>
            <person name="Ploetz R."/>
            <person name="Steinberg C."/>
            <person name="Schwartz D.C."/>
            <person name="VanEtten H."/>
            <person name="Zhou S."/>
            <person name="Young S.K."/>
            <person name="Zeng Q."/>
            <person name="Gargeya S."/>
            <person name="Fitzgerald M."/>
            <person name="Abouelleil A."/>
            <person name="Alvarado L."/>
            <person name="Chapman S.B."/>
            <person name="Gainer-Dewar J."/>
            <person name="Goldberg J."/>
            <person name="Griggs A."/>
            <person name="Gujja S."/>
            <person name="Hansen M."/>
            <person name="Howarth C."/>
            <person name="Imamovic A."/>
            <person name="Ireland A."/>
            <person name="Larimer J."/>
            <person name="McCowan C."/>
            <person name="Murphy C."/>
            <person name="Pearson M."/>
            <person name="Poon T.W."/>
            <person name="Priest M."/>
            <person name="Roberts A."/>
            <person name="Saif S."/>
            <person name="Shea T."/>
            <person name="Sykes S."/>
            <person name="Wortman J."/>
            <person name="Nusbaum C."/>
            <person name="Birren B."/>
        </authorList>
    </citation>
    <scope>NUCLEOTIDE SEQUENCE</scope>
    <source>
        <strain evidence="1">HDV247</strain>
    </source>
</reference>
<protein>
    <submittedName>
        <fullName evidence="1">Uncharacterized protein</fullName>
    </submittedName>
</protein>
<proteinExistence type="predicted"/>
<dbReference type="AlphaFoldDB" id="W9Q3P3"/>
<dbReference type="EMBL" id="JH650968">
    <property type="protein sequence ID" value="EXA52093.1"/>
    <property type="molecule type" value="Genomic_DNA"/>
</dbReference>